<dbReference type="PROSITE" id="PS50222">
    <property type="entry name" value="EF_HAND_2"/>
    <property type="match status" value="1"/>
</dbReference>
<dbReference type="GO" id="GO:0071947">
    <property type="term" value="P:protein deubiquitination involved in ubiquitin-dependent protein catabolic process"/>
    <property type="evidence" value="ECO:0007669"/>
    <property type="project" value="TreeGrafter"/>
</dbReference>
<dbReference type="SMART" id="SM00054">
    <property type="entry name" value="EFh"/>
    <property type="match status" value="1"/>
</dbReference>
<dbReference type="PANTHER" id="PTHR13367">
    <property type="entry name" value="UBIQUITIN THIOESTERASE"/>
    <property type="match status" value="1"/>
</dbReference>
<dbReference type="InterPro" id="IPR011992">
    <property type="entry name" value="EF-hand-dom_pair"/>
</dbReference>
<dbReference type="EMBL" id="CAJNDS010002259">
    <property type="protein sequence ID" value="CAE7397563.1"/>
    <property type="molecule type" value="Genomic_DNA"/>
</dbReference>
<evidence type="ECO:0000256" key="4">
    <source>
        <dbReference type="ARBA" id="ARBA00022786"/>
    </source>
</evidence>
<evidence type="ECO:0000313" key="10">
    <source>
        <dbReference type="EMBL" id="CAE7397563.1"/>
    </source>
</evidence>
<dbReference type="Gene3D" id="1.10.238.10">
    <property type="entry name" value="EF-hand"/>
    <property type="match status" value="1"/>
</dbReference>
<dbReference type="InterPro" id="IPR018247">
    <property type="entry name" value="EF_Hand_1_Ca_BS"/>
</dbReference>
<keyword evidence="4" id="KW-0833">Ubl conjugation pathway</keyword>
<dbReference type="Proteomes" id="UP000604046">
    <property type="component" value="Unassembled WGS sequence"/>
</dbReference>
<evidence type="ECO:0000259" key="9">
    <source>
        <dbReference type="PROSITE" id="PS50222"/>
    </source>
</evidence>
<keyword evidence="7" id="KW-0106">Calcium</keyword>
<dbReference type="SUPFAM" id="SSF47473">
    <property type="entry name" value="EF-hand"/>
    <property type="match status" value="1"/>
</dbReference>
<evidence type="ECO:0000256" key="3">
    <source>
        <dbReference type="ARBA" id="ARBA00022670"/>
    </source>
</evidence>
<name>A0A812QPX3_9DINO</name>
<evidence type="ECO:0000256" key="2">
    <source>
        <dbReference type="ARBA" id="ARBA00012759"/>
    </source>
</evidence>
<comment type="catalytic activity">
    <reaction evidence="1">
        <text>Thiol-dependent hydrolysis of ester, thioester, amide, peptide and isopeptide bonds formed by the C-terminal Gly of ubiquitin (a 76-residue protein attached to proteins as an intracellular targeting signal).</text>
        <dbReference type="EC" id="3.4.19.12"/>
    </reaction>
</comment>
<sequence>MLCSDIFYWSLAYSASQALITGLSNRETADYLLRVGLKEFAGVVFFTMNGERLVLLRDGWRVVELAQCGLAPSQRFTFYDHVHTTGMDIKQPPAGRAVLTMSKDTTLRDFAQGAFRMRGLGAGQQISVLKTPEVSTLVHQCRKACRLASGRISVTLENFLSPSSPTSPTRQKEADPVVHVLVWSTANGIRQECRKQRLLCQQNFRDVWKRKARLKLENVATAVYDPKDKSAVDSLRAISTQAALEDLRSRPEFFGLPSRVELHEGKQPSLQEKLQAEVSKRKLNPTERAEAEAVMAECWPPECEIDWDDAPKSDAMEGEQVQEEEQEEEQEQEQEQEEEQEKEQEQEGLPEEPANEKFSRADERQQPWSLSSLAQPTGSGSPPFYPLKDFAVHRGMLGGDCNFLEELPPFLMISDNYYRKAWRLQSTRRLRNIICILEWVPDRRQLTPLEIPGQLSDQQMEWLRLLFELHRLDDGETAREEVTGGNLTALYKSLGLWAAAPSSSCSFGALQRGVATQSLYGYQQGRFFVALSLEEAQHLRAALHRLGDQSAQRVNESSLNELSKSCLALRCLGPSLHGRHGFHGSSSQSQSIQSRVLAAVGDPTVLSPRHDLEVAEHCFHFANCDDMPRSQLHVLLRAVRAAEPEKRLRWWQDLRRCRRRTRESWQRLPISPVFIERDEFKDLASEALLQRLRRSLAERQLWPADVFHLLDTHSCGSLSRADIERGLEWMLGLQGSQKDSQNGPSLRIAKRFPALVTALFRVLDEDGDGQINVEEFKVALEPDEPD</sequence>
<evidence type="ECO:0000256" key="6">
    <source>
        <dbReference type="ARBA" id="ARBA00022807"/>
    </source>
</evidence>
<keyword evidence="11" id="KW-1185">Reference proteome</keyword>
<dbReference type="Pfam" id="PF13833">
    <property type="entry name" value="EF-hand_8"/>
    <property type="match status" value="1"/>
</dbReference>
<dbReference type="PROSITE" id="PS00018">
    <property type="entry name" value="EF_HAND_1"/>
    <property type="match status" value="1"/>
</dbReference>
<feature type="compositionally biased region" description="Basic and acidic residues" evidence="8">
    <location>
        <begin position="354"/>
        <end position="365"/>
    </location>
</feature>
<dbReference type="AlphaFoldDB" id="A0A812QPX3"/>
<evidence type="ECO:0000256" key="1">
    <source>
        <dbReference type="ARBA" id="ARBA00000707"/>
    </source>
</evidence>
<keyword evidence="6" id="KW-0788">Thiol protease</keyword>
<dbReference type="GO" id="GO:0005634">
    <property type="term" value="C:nucleus"/>
    <property type="evidence" value="ECO:0007669"/>
    <property type="project" value="TreeGrafter"/>
</dbReference>
<proteinExistence type="predicted"/>
<evidence type="ECO:0000256" key="8">
    <source>
        <dbReference type="SAM" id="MobiDB-lite"/>
    </source>
</evidence>
<feature type="compositionally biased region" description="Polar residues" evidence="8">
    <location>
        <begin position="366"/>
        <end position="380"/>
    </location>
</feature>
<dbReference type="GO" id="GO:0005509">
    <property type="term" value="F:calcium ion binding"/>
    <property type="evidence" value="ECO:0007669"/>
    <property type="project" value="InterPro"/>
</dbReference>
<feature type="region of interest" description="Disordered" evidence="8">
    <location>
        <begin position="264"/>
        <end position="381"/>
    </location>
</feature>
<gene>
    <name evidence="10" type="ORF">SNAT2548_LOCUS21643</name>
</gene>
<dbReference type="EC" id="3.4.19.12" evidence="2"/>
<dbReference type="InterPro" id="IPR002048">
    <property type="entry name" value="EF_hand_dom"/>
</dbReference>
<evidence type="ECO:0000256" key="7">
    <source>
        <dbReference type="ARBA" id="ARBA00022837"/>
    </source>
</evidence>
<evidence type="ECO:0000313" key="11">
    <source>
        <dbReference type="Proteomes" id="UP000604046"/>
    </source>
</evidence>
<keyword evidence="5" id="KW-0378">Hydrolase</keyword>
<keyword evidence="3" id="KW-0645">Protease</keyword>
<dbReference type="PANTHER" id="PTHR13367:SF28">
    <property type="entry name" value="UBIQUITIN THIOESTERASE ZRANB1"/>
    <property type="match status" value="1"/>
</dbReference>
<protein>
    <recommendedName>
        <fullName evidence="2">ubiquitinyl hydrolase 1</fullName>
        <ecNumber evidence="2">3.4.19.12</ecNumber>
    </recommendedName>
</protein>
<feature type="compositionally biased region" description="Basic and acidic residues" evidence="8">
    <location>
        <begin position="274"/>
        <end position="291"/>
    </location>
</feature>
<dbReference type="GO" id="GO:0005737">
    <property type="term" value="C:cytoplasm"/>
    <property type="evidence" value="ECO:0007669"/>
    <property type="project" value="TreeGrafter"/>
</dbReference>
<comment type="caution">
    <text evidence="10">The sequence shown here is derived from an EMBL/GenBank/DDBJ whole genome shotgun (WGS) entry which is preliminary data.</text>
</comment>
<organism evidence="10 11">
    <name type="scientific">Symbiodinium natans</name>
    <dbReference type="NCBI Taxonomy" id="878477"/>
    <lineage>
        <taxon>Eukaryota</taxon>
        <taxon>Sar</taxon>
        <taxon>Alveolata</taxon>
        <taxon>Dinophyceae</taxon>
        <taxon>Suessiales</taxon>
        <taxon>Symbiodiniaceae</taxon>
        <taxon>Symbiodinium</taxon>
    </lineage>
</organism>
<accession>A0A812QPX3</accession>
<feature type="domain" description="EF-hand" evidence="9">
    <location>
        <begin position="751"/>
        <end position="786"/>
    </location>
</feature>
<evidence type="ECO:0000256" key="5">
    <source>
        <dbReference type="ARBA" id="ARBA00022801"/>
    </source>
</evidence>
<dbReference type="InterPro" id="IPR051346">
    <property type="entry name" value="OTU_Deubiquitinase"/>
</dbReference>
<feature type="compositionally biased region" description="Acidic residues" evidence="8">
    <location>
        <begin position="316"/>
        <end position="350"/>
    </location>
</feature>
<dbReference type="GO" id="GO:0004843">
    <property type="term" value="F:cysteine-type deubiquitinase activity"/>
    <property type="evidence" value="ECO:0007669"/>
    <property type="project" value="UniProtKB-EC"/>
</dbReference>
<reference evidence="10" key="1">
    <citation type="submission" date="2021-02" db="EMBL/GenBank/DDBJ databases">
        <authorList>
            <person name="Dougan E. K."/>
            <person name="Rhodes N."/>
            <person name="Thang M."/>
            <person name="Chan C."/>
        </authorList>
    </citation>
    <scope>NUCLEOTIDE SEQUENCE</scope>
</reference>
<dbReference type="OrthoDB" id="2684236at2759"/>
<dbReference type="GO" id="GO:0070530">
    <property type="term" value="F:K63-linked polyubiquitin modification-dependent protein binding"/>
    <property type="evidence" value="ECO:0007669"/>
    <property type="project" value="TreeGrafter"/>
</dbReference>